<protein>
    <recommendedName>
        <fullName evidence="2">Neurotransmitter-gated ion-channel ligand-binding domain-containing protein</fullName>
    </recommendedName>
</protein>
<keyword evidence="4" id="KW-1185">Reference proteome</keyword>
<dbReference type="SUPFAM" id="SSF63712">
    <property type="entry name" value="Nicotinic receptor ligand binding domain-like"/>
    <property type="match status" value="1"/>
</dbReference>
<dbReference type="InterPro" id="IPR006202">
    <property type="entry name" value="Neur_chan_lig-bd"/>
</dbReference>
<accession>A0A821PY11</accession>
<evidence type="ECO:0000313" key="4">
    <source>
        <dbReference type="Proteomes" id="UP000663880"/>
    </source>
</evidence>
<dbReference type="GO" id="GO:0016020">
    <property type="term" value="C:membrane"/>
    <property type="evidence" value="ECO:0007669"/>
    <property type="project" value="InterPro"/>
</dbReference>
<sequence>MASFVWLLAVCCLRAVAAGNPDAKRLYDDLLSNYNKLVRPVVNTTDVLRVCIKLKLSQLIDVWKWAGNMARGIEKWSKKSTKLLPNVQQMKKKKTA</sequence>
<comment type="caution">
    <text evidence="3">The sequence shown here is derived from an EMBL/GenBank/DDBJ whole genome shotgun (WGS) entry which is preliminary data.</text>
</comment>
<proteinExistence type="predicted"/>
<evidence type="ECO:0000259" key="2">
    <source>
        <dbReference type="Pfam" id="PF02931"/>
    </source>
</evidence>
<organism evidence="3 4">
    <name type="scientific">Pieris macdunnoughi</name>
    <dbReference type="NCBI Taxonomy" id="345717"/>
    <lineage>
        <taxon>Eukaryota</taxon>
        <taxon>Metazoa</taxon>
        <taxon>Ecdysozoa</taxon>
        <taxon>Arthropoda</taxon>
        <taxon>Hexapoda</taxon>
        <taxon>Insecta</taxon>
        <taxon>Pterygota</taxon>
        <taxon>Neoptera</taxon>
        <taxon>Endopterygota</taxon>
        <taxon>Lepidoptera</taxon>
        <taxon>Glossata</taxon>
        <taxon>Ditrysia</taxon>
        <taxon>Papilionoidea</taxon>
        <taxon>Pieridae</taxon>
        <taxon>Pierinae</taxon>
        <taxon>Pieris</taxon>
    </lineage>
</organism>
<evidence type="ECO:0000313" key="3">
    <source>
        <dbReference type="EMBL" id="CAF4815647.1"/>
    </source>
</evidence>
<dbReference type="EMBL" id="CAJOBZ010000007">
    <property type="protein sequence ID" value="CAF4815647.1"/>
    <property type="molecule type" value="Genomic_DNA"/>
</dbReference>
<dbReference type="Proteomes" id="UP000663880">
    <property type="component" value="Unassembled WGS sequence"/>
</dbReference>
<dbReference type="OrthoDB" id="5975154at2759"/>
<dbReference type="Gene3D" id="2.70.170.10">
    <property type="entry name" value="Neurotransmitter-gated ion-channel ligand-binding domain"/>
    <property type="match status" value="1"/>
</dbReference>
<feature type="chain" id="PRO_5032934762" description="Neurotransmitter-gated ion-channel ligand-binding domain-containing protein" evidence="1">
    <location>
        <begin position="19"/>
        <end position="96"/>
    </location>
</feature>
<keyword evidence="1" id="KW-0732">Signal</keyword>
<name>A0A821PY11_9NEOP</name>
<dbReference type="Pfam" id="PF02931">
    <property type="entry name" value="Neur_chan_LBD"/>
    <property type="match status" value="1"/>
</dbReference>
<feature type="signal peptide" evidence="1">
    <location>
        <begin position="1"/>
        <end position="18"/>
    </location>
</feature>
<feature type="domain" description="Neurotransmitter-gated ion-channel ligand-binding" evidence="2">
    <location>
        <begin position="24"/>
        <end position="63"/>
    </location>
</feature>
<dbReference type="GO" id="GO:0005230">
    <property type="term" value="F:extracellular ligand-gated monoatomic ion channel activity"/>
    <property type="evidence" value="ECO:0007669"/>
    <property type="project" value="InterPro"/>
</dbReference>
<reference evidence="3" key="1">
    <citation type="submission" date="2021-02" db="EMBL/GenBank/DDBJ databases">
        <authorList>
            <person name="Steward A R."/>
        </authorList>
    </citation>
    <scope>NUCLEOTIDE SEQUENCE</scope>
</reference>
<dbReference type="InterPro" id="IPR036734">
    <property type="entry name" value="Neur_chan_lig-bd_sf"/>
</dbReference>
<gene>
    <name evidence="3" type="ORF">PMACD_LOCUS4311</name>
</gene>
<dbReference type="AlphaFoldDB" id="A0A821PY11"/>
<evidence type="ECO:0000256" key="1">
    <source>
        <dbReference type="SAM" id="SignalP"/>
    </source>
</evidence>